<organism evidence="4 5">
    <name type="scientific">Pseudonocardia endophytica</name>
    <dbReference type="NCBI Taxonomy" id="401976"/>
    <lineage>
        <taxon>Bacteria</taxon>
        <taxon>Bacillati</taxon>
        <taxon>Actinomycetota</taxon>
        <taxon>Actinomycetes</taxon>
        <taxon>Pseudonocardiales</taxon>
        <taxon>Pseudonocardiaceae</taxon>
        <taxon>Pseudonocardia</taxon>
    </lineage>
</organism>
<keyword evidence="2" id="KW-1133">Transmembrane helix</keyword>
<dbReference type="EMBL" id="SMFZ01000002">
    <property type="protein sequence ID" value="TCK20081.1"/>
    <property type="molecule type" value="Genomic_DNA"/>
</dbReference>
<feature type="compositionally biased region" description="Low complexity" evidence="1">
    <location>
        <begin position="53"/>
        <end position="77"/>
    </location>
</feature>
<proteinExistence type="predicted"/>
<feature type="region of interest" description="Disordered" evidence="1">
    <location>
        <begin position="38"/>
        <end position="135"/>
    </location>
</feature>
<sequence length="232" mass="21662">MTAPTPGGRSPLFIAGVALVGVGVLSGVVGLIGLGTGGGTSPEASASPPPSSAPAEPGTGAPPGDGTTPGASGAPGAPGTPGGAGTSPLTPGAPGTPGAVGGPPAPGAGGSGGQPITDGGASAGGAGGGSGGGAGVAARPAVRVYNNSTVKGLAEKAAEEFRANGWAVSSVQNYPQGVIPATTVYYRPGTAEKTAADEMARKWGMRSEARFAGIQDATPGIIVIITKDFKAA</sequence>
<evidence type="ECO:0000256" key="2">
    <source>
        <dbReference type="SAM" id="Phobius"/>
    </source>
</evidence>
<feature type="compositionally biased region" description="Gly residues" evidence="1">
    <location>
        <begin position="121"/>
        <end position="135"/>
    </location>
</feature>
<feature type="compositionally biased region" description="Low complexity" evidence="1">
    <location>
        <begin position="86"/>
        <end position="97"/>
    </location>
</feature>
<gene>
    <name evidence="4" type="ORF">EV378_4030</name>
</gene>
<evidence type="ECO:0000256" key="1">
    <source>
        <dbReference type="SAM" id="MobiDB-lite"/>
    </source>
</evidence>
<reference evidence="4 5" key="1">
    <citation type="submission" date="2019-03" db="EMBL/GenBank/DDBJ databases">
        <title>Sequencing the genomes of 1000 actinobacteria strains.</title>
        <authorList>
            <person name="Klenk H.-P."/>
        </authorList>
    </citation>
    <scope>NUCLEOTIDE SEQUENCE [LARGE SCALE GENOMIC DNA]</scope>
    <source>
        <strain evidence="4 5">DSM 44969</strain>
    </source>
</reference>
<dbReference type="Proteomes" id="UP000295560">
    <property type="component" value="Unassembled WGS sequence"/>
</dbReference>
<comment type="caution">
    <text evidence="4">The sequence shown here is derived from an EMBL/GenBank/DDBJ whole genome shotgun (WGS) entry which is preliminary data.</text>
</comment>
<dbReference type="OrthoDB" id="4427486at2"/>
<evidence type="ECO:0000259" key="3">
    <source>
        <dbReference type="Pfam" id="PF13399"/>
    </source>
</evidence>
<protein>
    <submittedName>
        <fullName evidence="4">LytR cell envelope-related transcriptional attenuator</fullName>
    </submittedName>
</protein>
<dbReference type="Gene3D" id="3.30.70.2390">
    <property type="match status" value="1"/>
</dbReference>
<dbReference type="Pfam" id="PF13399">
    <property type="entry name" value="LytR_C"/>
    <property type="match status" value="1"/>
</dbReference>
<feature type="transmembrane region" description="Helical" evidence="2">
    <location>
        <begin position="12"/>
        <end position="34"/>
    </location>
</feature>
<evidence type="ECO:0000313" key="4">
    <source>
        <dbReference type="EMBL" id="TCK20081.1"/>
    </source>
</evidence>
<keyword evidence="2" id="KW-0812">Transmembrane</keyword>
<accession>A0A4R1HGV0</accession>
<keyword evidence="5" id="KW-1185">Reference proteome</keyword>
<keyword evidence="2" id="KW-0472">Membrane</keyword>
<dbReference type="InterPro" id="IPR027381">
    <property type="entry name" value="LytR/CpsA/Psr_C"/>
</dbReference>
<name>A0A4R1HGV0_PSEEN</name>
<feature type="domain" description="LytR/CpsA/Psr regulator C-terminal" evidence="3">
    <location>
        <begin position="141"/>
        <end position="229"/>
    </location>
</feature>
<dbReference type="AlphaFoldDB" id="A0A4R1HGV0"/>
<evidence type="ECO:0000313" key="5">
    <source>
        <dbReference type="Proteomes" id="UP000295560"/>
    </source>
</evidence>
<dbReference type="RefSeq" id="WP_132428574.1">
    <property type="nucleotide sequence ID" value="NZ_SMFZ01000002.1"/>
</dbReference>